<keyword evidence="2" id="KW-1185">Reference proteome</keyword>
<protein>
    <submittedName>
        <fullName evidence="1">Uncharacterized protein</fullName>
    </submittedName>
</protein>
<name>A0A370XC55_9GAMM</name>
<accession>A0A370XC55</accession>
<dbReference type="AlphaFoldDB" id="A0A370XC55"/>
<sequence length="285" mass="31511">MALVGLMATAAAVHGQDLEAPQCGSTVNVAWGDPAAVVSDIDRLRQTHVKEIVERNPCTPVTDVCRDGGTATAPQHTWTFNQAEQLVRVMGPPMRFGLDHSVWTYTYQGTRRYPTAASEDGAPPVPTLLGQADTNGAVTTVSYAPNGQGLMQRVYRAGYLSDEVLQVGGAAERIDCVYERVGPNNTYTRVTQDVTKGDDRSKQYVEEVRTYNDKALLIARMNTNQHAWRNIGSFSDMLPTTDETYAYTAFDAKGNWTARKECWSATISGARRNWCTTRTRAITYW</sequence>
<comment type="caution">
    <text evidence="1">The sequence shown here is derived from an EMBL/GenBank/DDBJ whole genome shotgun (WGS) entry which is preliminary data.</text>
</comment>
<organism evidence="1 2">
    <name type="scientific">Dyella psychrodurans</name>
    <dbReference type="NCBI Taxonomy" id="1927960"/>
    <lineage>
        <taxon>Bacteria</taxon>
        <taxon>Pseudomonadati</taxon>
        <taxon>Pseudomonadota</taxon>
        <taxon>Gammaproteobacteria</taxon>
        <taxon>Lysobacterales</taxon>
        <taxon>Rhodanobacteraceae</taxon>
        <taxon>Dyella</taxon>
    </lineage>
</organism>
<dbReference type="Proteomes" id="UP000255334">
    <property type="component" value="Unassembled WGS sequence"/>
</dbReference>
<reference evidence="1 2" key="1">
    <citation type="submission" date="2018-07" db="EMBL/GenBank/DDBJ databases">
        <title>Dyella monticola sp. nov. and Dyella psychrodurans sp. nov. isolated from monsoon evergreen broad-leaved forest soil of Dinghu Mountain, China.</title>
        <authorList>
            <person name="Gao Z."/>
            <person name="Qiu L."/>
        </authorList>
    </citation>
    <scope>NUCLEOTIDE SEQUENCE [LARGE SCALE GENOMIC DNA]</scope>
    <source>
        <strain evidence="1 2">4MSK11</strain>
    </source>
</reference>
<proteinExistence type="predicted"/>
<gene>
    <name evidence="1" type="ORF">DWU99_00825</name>
</gene>
<evidence type="ECO:0000313" key="2">
    <source>
        <dbReference type="Proteomes" id="UP000255334"/>
    </source>
</evidence>
<dbReference type="EMBL" id="QRBF01000001">
    <property type="protein sequence ID" value="RDS85850.1"/>
    <property type="molecule type" value="Genomic_DNA"/>
</dbReference>
<evidence type="ECO:0000313" key="1">
    <source>
        <dbReference type="EMBL" id="RDS85850.1"/>
    </source>
</evidence>
<dbReference type="RefSeq" id="WP_115476101.1">
    <property type="nucleotide sequence ID" value="NZ_QRBF01000001.1"/>
</dbReference>